<keyword evidence="1" id="KW-0812">Transmembrane</keyword>
<keyword evidence="1" id="KW-1133">Transmembrane helix</keyword>
<dbReference type="Proteomes" id="UP001152321">
    <property type="component" value="Unassembled WGS sequence"/>
</dbReference>
<evidence type="ECO:0000313" key="2">
    <source>
        <dbReference type="EMBL" id="MDG0818104.1"/>
    </source>
</evidence>
<reference evidence="2" key="1">
    <citation type="submission" date="2022-08" db="EMBL/GenBank/DDBJ databases">
        <title>Novel Bdellovibrio Species Isolated from Svalbard: Designation Bdellovibrio svalbardensis.</title>
        <authorList>
            <person name="Mitchell R.J."/>
            <person name="Choi S.Y."/>
        </authorList>
    </citation>
    <scope>NUCLEOTIDE SEQUENCE</scope>
    <source>
        <strain evidence="2">PAP01</strain>
    </source>
</reference>
<sequence>MKTLLKEKMTRGILLTLSGLVLLFGFFGILNTEIGQHIPVIRELALELGYKSRVDNLSSSQMERFRTQAITHLKGDINAPHRPAIGLNLDSTTIREAANWLQSKGLSCVHGVKGYAFLRCHKIPSKVLGLNSTLNSTTVIDEMDLGFNSQGKLISVNLLHRKLSALQGVELINDISQGLRSSLGVPTKMIGANDVKTFATAMNSVSIEYNFKDYLAKVTASYLPWSGVVLYEQYLSYKN</sequence>
<feature type="transmembrane region" description="Helical" evidence="1">
    <location>
        <begin position="12"/>
        <end position="30"/>
    </location>
</feature>
<keyword evidence="1" id="KW-0472">Membrane</keyword>
<dbReference type="RefSeq" id="WP_277579579.1">
    <property type="nucleotide sequence ID" value="NZ_JANRMI010000006.1"/>
</dbReference>
<dbReference type="EMBL" id="JANRMI010000006">
    <property type="protein sequence ID" value="MDG0818104.1"/>
    <property type="molecule type" value="Genomic_DNA"/>
</dbReference>
<evidence type="ECO:0000256" key="1">
    <source>
        <dbReference type="SAM" id="Phobius"/>
    </source>
</evidence>
<keyword evidence="3" id="KW-1185">Reference proteome</keyword>
<gene>
    <name evidence="2" type="ORF">NWE73_17105</name>
</gene>
<accession>A0ABT6DQB5</accession>
<proteinExistence type="predicted"/>
<comment type="caution">
    <text evidence="2">The sequence shown here is derived from an EMBL/GenBank/DDBJ whole genome shotgun (WGS) entry which is preliminary data.</text>
</comment>
<name>A0ABT6DQB5_9BACT</name>
<protein>
    <submittedName>
        <fullName evidence="2">Uncharacterized protein</fullName>
    </submittedName>
</protein>
<organism evidence="2 3">
    <name type="scientific">Bdellovibrio svalbardensis</name>
    <dbReference type="NCBI Taxonomy" id="2972972"/>
    <lineage>
        <taxon>Bacteria</taxon>
        <taxon>Pseudomonadati</taxon>
        <taxon>Bdellovibrionota</taxon>
        <taxon>Bdellovibrionia</taxon>
        <taxon>Bdellovibrionales</taxon>
        <taxon>Pseudobdellovibrionaceae</taxon>
        <taxon>Bdellovibrio</taxon>
    </lineage>
</organism>
<evidence type="ECO:0000313" key="3">
    <source>
        <dbReference type="Proteomes" id="UP001152321"/>
    </source>
</evidence>